<feature type="compositionally biased region" description="Low complexity" evidence="1">
    <location>
        <begin position="132"/>
        <end position="151"/>
    </location>
</feature>
<sequence>MGMEHKLIHVHEKKHWMMRDTKSWTNSSTADSNRAFPRCIPSSSSTSSKHLHRPFSSISLSVASPWTSSRSVYLLPSIQSLAVFNISRVSPRSAGGRVWPHRNGRLRLAQLERHCPWMKKSNRSFSMLPRGPSSSGLAFSSPSRPHALSSSPSPPDDAPWLMDSWRSSSDDDAERTPGSSSASISNRLILRSSCSLVPARISKSKR</sequence>
<evidence type="ECO:0000256" key="1">
    <source>
        <dbReference type="SAM" id="MobiDB-lite"/>
    </source>
</evidence>
<accession>A0A9E7FHI8</accession>
<name>A0A9E7FHI8_9LILI</name>
<organism evidence="2 3">
    <name type="scientific">Musa troglodytarum</name>
    <name type="common">fe'i banana</name>
    <dbReference type="NCBI Taxonomy" id="320322"/>
    <lineage>
        <taxon>Eukaryota</taxon>
        <taxon>Viridiplantae</taxon>
        <taxon>Streptophyta</taxon>
        <taxon>Embryophyta</taxon>
        <taxon>Tracheophyta</taxon>
        <taxon>Spermatophyta</taxon>
        <taxon>Magnoliopsida</taxon>
        <taxon>Liliopsida</taxon>
        <taxon>Zingiberales</taxon>
        <taxon>Musaceae</taxon>
        <taxon>Musa</taxon>
    </lineage>
</organism>
<keyword evidence="3" id="KW-1185">Reference proteome</keyword>
<dbReference type="EMBL" id="CP097506">
    <property type="protein sequence ID" value="URD95720.1"/>
    <property type="molecule type" value="Genomic_DNA"/>
</dbReference>
<evidence type="ECO:0000313" key="3">
    <source>
        <dbReference type="Proteomes" id="UP001055439"/>
    </source>
</evidence>
<gene>
    <name evidence="2" type="ORF">MUK42_29818</name>
</gene>
<dbReference type="AlphaFoldDB" id="A0A9E7FHI8"/>
<proteinExistence type="predicted"/>
<reference evidence="2" key="1">
    <citation type="submission" date="2022-05" db="EMBL/GenBank/DDBJ databases">
        <title>The Musa troglodytarum L. genome provides insights into the mechanism of non-climacteric behaviour and enrichment of carotenoids.</title>
        <authorList>
            <person name="Wang J."/>
        </authorList>
    </citation>
    <scope>NUCLEOTIDE SEQUENCE</scope>
    <source>
        <tissue evidence="2">Leaf</tissue>
    </source>
</reference>
<evidence type="ECO:0000313" key="2">
    <source>
        <dbReference type="EMBL" id="URD95720.1"/>
    </source>
</evidence>
<feature type="region of interest" description="Disordered" evidence="1">
    <location>
        <begin position="130"/>
        <end position="184"/>
    </location>
</feature>
<dbReference type="Proteomes" id="UP001055439">
    <property type="component" value="Chromosome 4"/>
</dbReference>
<protein>
    <submittedName>
        <fullName evidence="2">Uncharacterized protein</fullName>
    </submittedName>
</protein>